<dbReference type="RefSeq" id="WP_313996068.1">
    <property type="nucleotide sequence ID" value="NZ_CAUQBC010000013.1"/>
</dbReference>
<protein>
    <submittedName>
        <fullName evidence="1">Uncharacterized protein</fullName>
    </submittedName>
</protein>
<dbReference type="EMBL" id="JABZGT010000168">
    <property type="protein sequence ID" value="MBF4809251.1"/>
    <property type="molecule type" value="Genomic_DNA"/>
</dbReference>
<organism evidence="1 2">
    <name type="scientific">Lancefieldella parvula</name>
    <dbReference type="NCBI Taxonomy" id="1382"/>
    <lineage>
        <taxon>Bacteria</taxon>
        <taxon>Bacillati</taxon>
        <taxon>Actinomycetota</taxon>
        <taxon>Coriobacteriia</taxon>
        <taxon>Coriobacteriales</taxon>
        <taxon>Atopobiaceae</taxon>
        <taxon>Lancefieldella</taxon>
    </lineage>
</organism>
<evidence type="ECO:0000313" key="2">
    <source>
        <dbReference type="Proteomes" id="UP000772566"/>
    </source>
</evidence>
<dbReference type="Proteomes" id="UP000772566">
    <property type="component" value="Unassembled WGS sequence"/>
</dbReference>
<comment type="caution">
    <text evidence="1">The sequence shown here is derived from an EMBL/GenBank/DDBJ whole genome shotgun (WGS) entry which is preliminary data.</text>
</comment>
<name>A0A930VZ54_9ACTN</name>
<evidence type="ECO:0000313" key="1">
    <source>
        <dbReference type="EMBL" id="MBF4809251.1"/>
    </source>
</evidence>
<dbReference type="AlphaFoldDB" id="A0A930VZ54"/>
<accession>A0A930VZ54</accession>
<sequence length="116" mass="13250">MSYDILSDLTKYMSQKLNIPASTRVPAHEPKEFITVTRTGGSSTIGWDIANLAVQSWSTTDASAYKLALAIRLLLLECWQELDKVIKVEVQSIYDFPDPDSKKYRYQLDVYITTRL</sequence>
<reference evidence="1" key="1">
    <citation type="submission" date="2020-04" db="EMBL/GenBank/DDBJ databases">
        <title>Deep metagenomics examines the oral microbiome during advanced dental caries in children, revealing novel taxa and co-occurrences with host molecules.</title>
        <authorList>
            <person name="Baker J.L."/>
            <person name="Morton J.T."/>
            <person name="Dinis M."/>
            <person name="Alvarez R."/>
            <person name="Tran N.C."/>
            <person name="Knight R."/>
            <person name="Edlund A."/>
        </authorList>
    </citation>
    <scope>NUCLEOTIDE SEQUENCE</scope>
    <source>
        <strain evidence="1">JCVI_22A_bin.2</strain>
    </source>
</reference>
<proteinExistence type="predicted"/>
<gene>
    <name evidence="1" type="ORF">HXK23_03395</name>
</gene>